<accession>A0A0F7RLV4</accession>
<dbReference type="EMBL" id="AE016879">
    <property type="protein sequence ID" value="AAP24701.1"/>
    <property type="molecule type" value="Genomic_DNA"/>
</dbReference>
<dbReference type="Gene3D" id="2.40.260.10">
    <property type="entry name" value="Sortase"/>
    <property type="match status" value="1"/>
</dbReference>
<dbReference type="SMR" id="A0A0F7RLV4"/>
<dbReference type="InterPro" id="IPR042007">
    <property type="entry name" value="Sortase_A"/>
</dbReference>
<dbReference type="OMA" id="GHYMTAK"/>
<proteinExistence type="predicted"/>
<dbReference type="Proteomes" id="UP000000427">
    <property type="component" value="Chromosome"/>
</dbReference>
<evidence type="ECO:0000313" key="2">
    <source>
        <dbReference type="Proteomes" id="UP000000427"/>
    </source>
</evidence>
<dbReference type="KEGG" id="ban:BA_0688"/>
<reference evidence="1 2" key="1">
    <citation type="journal article" date="2003" name="Nature">
        <title>The genome sequence of Bacillus anthracis Ames and comparison to closely related bacteria.</title>
        <authorList>
            <person name="Read T.D."/>
            <person name="Peterson S.N."/>
            <person name="Tourasse N."/>
            <person name="Baillie L.W."/>
            <person name="Paulsen I.T."/>
            <person name="Nelson K.E."/>
            <person name="Tettelin H."/>
            <person name="Fouts D.E."/>
            <person name="Eisen J.A."/>
            <person name="Gill S.R."/>
            <person name="Holtzapple E.K."/>
            <person name="Okstad O.A."/>
            <person name="Helgason E."/>
            <person name="Rilstone J."/>
            <person name="Wu M."/>
            <person name="Kolonay J.F."/>
            <person name="Beanan M.J."/>
            <person name="Dodson R.J."/>
            <person name="Brinkac L.M."/>
            <person name="Gwinn M."/>
            <person name="DeBoy R.T."/>
            <person name="Madpu R."/>
            <person name="Daugherty S.C."/>
            <person name="Durkin A.S."/>
            <person name="Haft D.H."/>
            <person name="Nelson W.C."/>
            <person name="Peterson J.D."/>
            <person name="Pop M."/>
            <person name="Khouri H.M."/>
            <person name="Radune D."/>
            <person name="Benton J.L."/>
            <person name="Mahamoud Y."/>
            <person name="Jiang L."/>
            <person name="Hance I.R."/>
            <person name="Weidman J.F."/>
            <person name="Berry K.J."/>
            <person name="Plaut R.D."/>
            <person name="Wolf A.M."/>
            <person name="Watkins K.L."/>
            <person name="Nierman W.C."/>
            <person name="Hazen A."/>
            <person name="Cline R."/>
            <person name="Redmond C."/>
            <person name="Thwaite J.E."/>
            <person name="White O."/>
            <person name="Salzberg S.L."/>
            <person name="Thomason B."/>
            <person name="Friedlander A.M."/>
            <person name="Koehler T.M."/>
            <person name="Hanna P.C."/>
            <person name="Kolsto A.B."/>
            <person name="Fraser C.M."/>
        </authorList>
    </citation>
    <scope>NUCLEOTIDE SEQUENCE [LARGE SCALE GENOMIC DNA]</scope>
    <source>
        <strain evidence="2">Ames / isolate Porton</strain>
    </source>
</reference>
<gene>
    <name evidence="1" type="ordered locus">BA_0688</name>
</gene>
<dbReference type="InterPro" id="IPR023365">
    <property type="entry name" value="Sortase_dom-sf"/>
</dbReference>
<dbReference type="AlphaFoldDB" id="A0A0F7RLV4"/>
<name>A0A0F7RLV4_BACAN</name>
<organism evidence="1 2">
    <name type="scientific">Bacillus anthracis</name>
    <name type="common">anthrax bacterium</name>
    <dbReference type="NCBI Taxonomy" id="1392"/>
    <lineage>
        <taxon>Bacteria</taxon>
        <taxon>Bacillati</taxon>
        <taxon>Bacillota</taxon>
        <taxon>Bacilli</taxon>
        <taxon>Bacillales</taxon>
        <taxon>Bacillaceae</taxon>
        <taxon>Bacillus</taxon>
        <taxon>Bacillus cereus group</taxon>
    </lineage>
</organism>
<dbReference type="SUPFAM" id="SSF63817">
    <property type="entry name" value="Sortase"/>
    <property type="match status" value="1"/>
</dbReference>
<dbReference type="NCBIfam" id="TIGR01076">
    <property type="entry name" value="sortase_fam"/>
    <property type="match status" value="1"/>
</dbReference>
<dbReference type="CDD" id="cd06165">
    <property type="entry name" value="Sortase_A"/>
    <property type="match status" value="1"/>
</dbReference>
<evidence type="ECO:0000313" key="1">
    <source>
        <dbReference type="EMBL" id="AAP24701.1"/>
    </source>
</evidence>
<dbReference type="InterPro" id="IPR005754">
    <property type="entry name" value="Sortase"/>
</dbReference>
<dbReference type="Pfam" id="PF04203">
    <property type="entry name" value="Sortase"/>
    <property type="match status" value="1"/>
</dbReference>
<protein>
    <submittedName>
        <fullName evidence="1">LPXTG-site transpeptidase family protein</fullName>
    </submittedName>
</protein>
<sequence length="233" mass="26138">MYIQQYYLIILYRVRFCKGKELYMNKQRIYSIVAILLFVVGGVLIGKPFYDGYQAEKKQTENVQAVQKMDYEKHETEFVDASKIDQPDLAEVANASLDKKQVIGRISIPSVSLELPVLKSSTEKNLLSGAATVKENQVMGKGNYALAGHNMSKKGVLFSDIASLKKGDKIYLYDNENEYEYAVTGVSEVTPDKWEVVEDHGKDEITLITCVSVKDNSKRYVVAGDLVGTKAKK</sequence>